<dbReference type="Gene3D" id="2.40.270.10">
    <property type="entry name" value="DNA-directed RNA polymerase, subunit 2, domain 6"/>
    <property type="match status" value="1"/>
</dbReference>
<dbReference type="STRING" id="4072.A0A2G2Y0V4"/>
<dbReference type="InterPro" id="IPR007121">
    <property type="entry name" value="RNA_pol_bsu_CS"/>
</dbReference>
<dbReference type="GO" id="GO:0003899">
    <property type="term" value="F:DNA-directed RNA polymerase activity"/>
    <property type="evidence" value="ECO:0007669"/>
    <property type="project" value="UniProtKB-EC"/>
</dbReference>
<proteinExistence type="inferred from homology"/>
<feature type="domain" description="RNA polymerase Rpb2" evidence="8">
    <location>
        <begin position="165"/>
        <end position="200"/>
    </location>
</feature>
<evidence type="ECO:0000256" key="4">
    <source>
        <dbReference type="ARBA" id="ARBA00022679"/>
    </source>
</evidence>
<dbReference type="SUPFAM" id="SSF64484">
    <property type="entry name" value="beta and beta-prime subunits of DNA dependent RNA-polymerase"/>
    <property type="match status" value="2"/>
</dbReference>
<gene>
    <name evidence="10" type="ORF">T459_32739</name>
</gene>
<evidence type="ECO:0000313" key="10">
    <source>
        <dbReference type="EMBL" id="PHT63375.1"/>
    </source>
</evidence>
<dbReference type="Gramene" id="PHT63375">
    <property type="protein sequence ID" value="PHT63375"/>
    <property type="gene ID" value="T459_32739"/>
</dbReference>
<sequence length="407" mass="45565">MIRDTRRPAIGDKFSSRHGQKGVCGTIVQQEDLPFSECGICPDLSMNPHGFPSRMTVGKMIELLGSKAGVSCGRFHSSSAFGEPSGHADTVDAICETLVKHGYSYNGKDFLYSGITGMPLQAYIFMGPIYYQKLKHMVLDKIHARGIVPRVTMTRKPTEGRSRNGGLRVGEMERDCLLAYGASMLIHERLMLSSDPFEVQATLSWWMRVAEKKLTESGRKVACLVTQARDVQIHTREIKTGYTVTQFSGMGYDSTMSSTADDSSHGIDKQHLASPIKNLVDKFQLVPEFLKVRGLLKQHLDSNYFVKTEIKKIVRANQEIRSTLDPIIYLSYMDVHVGEPSMIFDAVTEKLSPQKCRLSDRTYAAPIYVTIRYTTGSHGQTVESTKKNVIIGRMPIMLSSCFALWER</sequence>
<dbReference type="GO" id="GO:0006351">
    <property type="term" value="P:DNA-templated transcription"/>
    <property type="evidence" value="ECO:0007669"/>
    <property type="project" value="InterPro"/>
</dbReference>
<protein>
    <recommendedName>
        <fullName evidence="2">DNA-directed RNA polymerase</fullName>
        <ecNumber evidence="2">2.7.7.6</ecNumber>
    </recommendedName>
</protein>
<evidence type="ECO:0000256" key="1">
    <source>
        <dbReference type="ARBA" id="ARBA00006835"/>
    </source>
</evidence>
<dbReference type="EMBL" id="AYRZ02000033">
    <property type="protein sequence ID" value="PHT63375.1"/>
    <property type="molecule type" value="Genomic_DNA"/>
</dbReference>
<keyword evidence="5" id="KW-0548">Nucleotidyltransferase</keyword>
<dbReference type="GO" id="GO:0032549">
    <property type="term" value="F:ribonucleoside binding"/>
    <property type="evidence" value="ECO:0007669"/>
    <property type="project" value="InterPro"/>
</dbReference>
<evidence type="ECO:0000256" key="2">
    <source>
        <dbReference type="ARBA" id="ARBA00012418"/>
    </source>
</evidence>
<comment type="caution">
    <text evidence="10">The sequence shown here is derived from an EMBL/GenBank/DDBJ whole genome shotgun (WGS) entry which is preliminary data.</text>
</comment>
<feature type="domain" description="RNA polymerase beta subunit protrusion" evidence="9">
    <location>
        <begin position="294"/>
        <end position="401"/>
    </location>
</feature>
<evidence type="ECO:0000313" key="11">
    <source>
        <dbReference type="Proteomes" id="UP000222542"/>
    </source>
</evidence>
<keyword evidence="6" id="KW-0804">Transcription</keyword>
<dbReference type="GO" id="GO:0000428">
    <property type="term" value="C:DNA-directed RNA polymerase complex"/>
    <property type="evidence" value="ECO:0007669"/>
    <property type="project" value="UniProtKB-KW"/>
</dbReference>
<dbReference type="PROSITE" id="PS01166">
    <property type="entry name" value="RNA_POL_BETA"/>
    <property type="match status" value="1"/>
</dbReference>
<name>A0A2G2Y0V4_CAPAN</name>
<reference evidence="10 11" key="1">
    <citation type="journal article" date="2014" name="Nat. Genet.">
        <title>Genome sequence of the hot pepper provides insights into the evolution of pungency in Capsicum species.</title>
        <authorList>
            <person name="Kim S."/>
            <person name="Park M."/>
            <person name="Yeom S.I."/>
            <person name="Kim Y.M."/>
            <person name="Lee J.M."/>
            <person name="Lee H.A."/>
            <person name="Seo E."/>
            <person name="Choi J."/>
            <person name="Cheong K."/>
            <person name="Kim K.T."/>
            <person name="Jung K."/>
            <person name="Lee G.W."/>
            <person name="Oh S.K."/>
            <person name="Bae C."/>
            <person name="Kim S.B."/>
            <person name="Lee H.Y."/>
            <person name="Kim S.Y."/>
            <person name="Kim M.S."/>
            <person name="Kang B.C."/>
            <person name="Jo Y.D."/>
            <person name="Yang H.B."/>
            <person name="Jeong H.J."/>
            <person name="Kang W.H."/>
            <person name="Kwon J.K."/>
            <person name="Shin C."/>
            <person name="Lim J.Y."/>
            <person name="Park J.H."/>
            <person name="Huh J.H."/>
            <person name="Kim J.S."/>
            <person name="Kim B.D."/>
            <person name="Cohen O."/>
            <person name="Paran I."/>
            <person name="Suh M.C."/>
            <person name="Lee S.B."/>
            <person name="Kim Y.K."/>
            <person name="Shin Y."/>
            <person name="Noh S.J."/>
            <person name="Park J."/>
            <person name="Seo Y.S."/>
            <person name="Kwon S.Y."/>
            <person name="Kim H.A."/>
            <person name="Park J.M."/>
            <person name="Kim H.J."/>
            <person name="Choi S.B."/>
            <person name="Bosland P.W."/>
            <person name="Reeves G."/>
            <person name="Jo S.H."/>
            <person name="Lee B.W."/>
            <person name="Cho H.T."/>
            <person name="Choi H.S."/>
            <person name="Lee M.S."/>
            <person name="Yu Y."/>
            <person name="Do Choi Y."/>
            <person name="Park B.S."/>
            <person name="van Deynze A."/>
            <person name="Ashrafi H."/>
            <person name="Hill T."/>
            <person name="Kim W.T."/>
            <person name="Pai H.S."/>
            <person name="Ahn H.K."/>
            <person name="Yeam I."/>
            <person name="Giovannoni J.J."/>
            <person name="Rose J.K."/>
            <person name="Sorensen I."/>
            <person name="Lee S.J."/>
            <person name="Kim R.W."/>
            <person name="Choi I.Y."/>
            <person name="Choi B.S."/>
            <person name="Lim J.S."/>
            <person name="Lee Y.H."/>
            <person name="Choi D."/>
        </authorList>
    </citation>
    <scope>NUCLEOTIDE SEQUENCE [LARGE SCALE GENOMIC DNA]</scope>
    <source>
        <strain evidence="11">cv. CM334</strain>
    </source>
</reference>
<dbReference type="InterPro" id="IPR015712">
    <property type="entry name" value="DNA-dir_RNA_pol_su2"/>
</dbReference>
<dbReference type="InterPro" id="IPR007120">
    <property type="entry name" value="DNA-dir_RNAP_su2_dom"/>
</dbReference>
<dbReference type="Pfam" id="PF04560">
    <property type="entry name" value="RNA_pol_Rpb2_7"/>
    <property type="match status" value="1"/>
</dbReference>
<evidence type="ECO:0000256" key="3">
    <source>
        <dbReference type="ARBA" id="ARBA00022478"/>
    </source>
</evidence>
<dbReference type="AlphaFoldDB" id="A0A2G2Y0V4"/>
<evidence type="ECO:0000256" key="6">
    <source>
        <dbReference type="ARBA" id="ARBA00023163"/>
    </source>
</evidence>
<keyword evidence="4" id="KW-0808">Transferase</keyword>
<accession>A0A2G2Y0V4</accession>
<dbReference type="PANTHER" id="PTHR20856">
    <property type="entry name" value="DNA-DIRECTED RNA POLYMERASE I SUBUNIT 2"/>
    <property type="match status" value="1"/>
</dbReference>
<evidence type="ECO:0000259" key="7">
    <source>
        <dbReference type="Pfam" id="PF00562"/>
    </source>
</evidence>
<comment type="similarity">
    <text evidence="1">Belongs to the RNA polymerase beta chain family.</text>
</comment>
<dbReference type="Gene3D" id="3.90.1800.10">
    <property type="entry name" value="RNA polymerase alpha subunit dimerisation domain"/>
    <property type="match status" value="1"/>
</dbReference>
<reference evidence="10 11" key="2">
    <citation type="journal article" date="2017" name="Genome Biol.">
        <title>New reference genome sequences of hot pepper reveal the massive evolution of plant disease-resistance genes by retroduplication.</title>
        <authorList>
            <person name="Kim S."/>
            <person name="Park J."/>
            <person name="Yeom S.I."/>
            <person name="Kim Y.M."/>
            <person name="Seo E."/>
            <person name="Kim K.T."/>
            <person name="Kim M.S."/>
            <person name="Lee J.M."/>
            <person name="Cheong K."/>
            <person name="Shin H.S."/>
            <person name="Kim S.B."/>
            <person name="Han K."/>
            <person name="Lee J."/>
            <person name="Park M."/>
            <person name="Lee H.A."/>
            <person name="Lee H.Y."/>
            <person name="Lee Y."/>
            <person name="Oh S."/>
            <person name="Lee J.H."/>
            <person name="Choi E."/>
            <person name="Choi E."/>
            <person name="Lee S.E."/>
            <person name="Jeon J."/>
            <person name="Kim H."/>
            <person name="Choi G."/>
            <person name="Song H."/>
            <person name="Lee J."/>
            <person name="Lee S.C."/>
            <person name="Kwon J.K."/>
            <person name="Lee H.Y."/>
            <person name="Koo N."/>
            <person name="Hong Y."/>
            <person name="Kim R.W."/>
            <person name="Kang W.H."/>
            <person name="Huh J.H."/>
            <person name="Kang B.C."/>
            <person name="Yang T.J."/>
            <person name="Lee Y.H."/>
            <person name="Bennetzen J.L."/>
            <person name="Choi D."/>
        </authorList>
    </citation>
    <scope>NUCLEOTIDE SEQUENCE [LARGE SCALE GENOMIC DNA]</scope>
    <source>
        <strain evidence="11">cv. CM334</strain>
    </source>
</reference>
<keyword evidence="11" id="KW-1185">Reference proteome</keyword>
<dbReference type="Gene3D" id="3.90.1100.10">
    <property type="match status" value="1"/>
</dbReference>
<evidence type="ECO:0000256" key="5">
    <source>
        <dbReference type="ARBA" id="ARBA00022695"/>
    </source>
</evidence>
<evidence type="ECO:0000259" key="9">
    <source>
        <dbReference type="Pfam" id="PF04563"/>
    </source>
</evidence>
<dbReference type="InterPro" id="IPR007644">
    <property type="entry name" value="RNA_pol_bsu_protrusion"/>
</dbReference>
<dbReference type="InterPro" id="IPR007641">
    <property type="entry name" value="RNA_pol_Rpb2_7"/>
</dbReference>
<dbReference type="InterPro" id="IPR037033">
    <property type="entry name" value="DNA-dir_RNAP_su2_hyb_sf"/>
</dbReference>
<evidence type="ECO:0000259" key="8">
    <source>
        <dbReference type="Pfam" id="PF04560"/>
    </source>
</evidence>
<dbReference type="Proteomes" id="UP000222542">
    <property type="component" value="Unassembled WGS sequence"/>
</dbReference>
<organism evidence="10 11">
    <name type="scientific">Capsicum annuum</name>
    <name type="common">Capsicum pepper</name>
    <dbReference type="NCBI Taxonomy" id="4072"/>
    <lineage>
        <taxon>Eukaryota</taxon>
        <taxon>Viridiplantae</taxon>
        <taxon>Streptophyta</taxon>
        <taxon>Embryophyta</taxon>
        <taxon>Tracheophyta</taxon>
        <taxon>Spermatophyta</taxon>
        <taxon>Magnoliopsida</taxon>
        <taxon>eudicotyledons</taxon>
        <taxon>Gunneridae</taxon>
        <taxon>Pentapetalae</taxon>
        <taxon>asterids</taxon>
        <taxon>lamiids</taxon>
        <taxon>Solanales</taxon>
        <taxon>Solanaceae</taxon>
        <taxon>Solanoideae</taxon>
        <taxon>Capsiceae</taxon>
        <taxon>Capsicum</taxon>
    </lineage>
</organism>
<keyword evidence="3" id="KW-0240">DNA-directed RNA polymerase</keyword>
<dbReference type="FunFam" id="2.40.270.10:FF:000011">
    <property type="entry name" value="DNA-directed RNA polymerase subunit beta"/>
    <property type="match status" value="1"/>
</dbReference>
<feature type="domain" description="DNA-directed RNA polymerase subunit 2 hybrid-binding" evidence="7">
    <location>
        <begin position="2"/>
        <end position="163"/>
    </location>
</feature>
<dbReference type="Pfam" id="PF00562">
    <property type="entry name" value="RNA_pol_Rpb2_6"/>
    <property type="match status" value="1"/>
</dbReference>
<dbReference type="GO" id="GO:0003677">
    <property type="term" value="F:DNA binding"/>
    <property type="evidence" value="ECO:0007669"/>
    <property type="project" value="InterPro"/>
</dbReference>
<dbReference type="Pfam" id="PF04563">
    <property type="entry name" value="RNA_pol_Rpb2_1"/>
    <property type="match status" value="1"/>
</dbReference>
<dbReference type="EC" id="2.7.7.6" evidence="2"/>